<dbReference type="PANTHER" id="PTHR43039">
    <property type="entry name" value="ESTERASE-RELATED"/>
    <property type="match status" value="1"/>
</dbReference>
<evidence type="ECO:0000313" key="5">
    <source>
        <dbReference type="Proteomes" id="UP000001351"/>
    </source>
</evidence>
<reference evidence="4 5" key="1">
    <citation type="journal article" date="2011" name="Mol. Biol. Evol.">
        <title>Comparative genomic analysis of fruiting body formation in Myxococcales.</title>
        <authorList>
            <person name="Huntley S."/>
            <person name="Hamann N."/>
            <person name="Wegener-Feldbrugge S."/>
            <person name="Treuner-Lange A."/>
            <person name="Kube M."/>
            <person name="Reinhardt R."/>
            <person name="Klages S."/>
            <person name="Muller R."/>
            <person name="Ronning C.M."/>
            <person name="Nierman W.C."/>
            <person name="Sogaard-Andersen L."/>
        </authorList>
    </citation>
    <scope>NUCLEOTIDE SEQUENCE [LARGE SCALE GENOMIC DNA]</scope>
    <source>
        <strain evidence="4 5">DW4/3-1</strain>
    </source>
</reference>
<dbReference type="Gene3D" id="3.40.50.1820">
    <property type="entry name" value="alpha/beta hydrolase"/>
    <property type="match status" value="1"/>
</dbReference>
<feature type="domain" description="AB hydrolase-1" evidence="3">
    <location>
        <begin position="20"/>
        <end position="254"/>
    </location>
</feature>
<dbReference type="STRING" id="378806.STAUR_7902"/>
<name>E3FNI4_STIAD</name>
<organism evidence="4 5">
    <name type="scientific">Stigmatella aurantiaca (strain DW4/3-1)</name>
    <dbReference type="NCBI Taxonomy" id="378806"/>
    <lineage>
        <taxon>Bacteria</taxon>
        <taxon>Pseudomonadati</taxon>
        <taxon>Myxococcota</taxon>
        <taxon>Myxococcia</taxon>
        <taxon>Myxococcales</taxon>
        <taxon>Cystobacterineae</taxon>
        <taxon>Archangiaceae</taxon>
        <taxon>Stigmatella</taxon>
    </lineage>
</organism>
<evidence type="ECO:0000313" key="4">
    <source>
        <dbReference type="EMBL" id="ADO75657.1"/>
    </source>
</evidence>
<sequence>MDSFLWKRNNVKVLGSGEETLLFAHGFGSDQSAWRYQAEAFQRRYRVVLFDHVGCGRSDYNAYSSRRYRSLRGYAEDVLELCDELKITQCTLVGHSVSGMVGTLAAVMDPSRFRHLVFVKASPRYLNDAAQGYVGGFEQSEIDALYESMSASFVSWASGFAAAAMGNPERPELTQEFIRTLSSMRPDIARSIARIIFQSDHREDLTRLQTPTLILQAGEDFAVPDSVAQYMARTIPQATLVSISASGHLPHLSAPQAVNQALDAYLRSAAA</sequence>
<dbReference type="eggNOG" id="COG0596">
    <property type="taxonomic scope" value="Bacteria"/>
</dbReference>
<dbReference type="Proteomes" id="UP000001351">
    <property type="component" value="Chromosome"/>
</dbReference>
<accession>E3FNI4</accession>
<dbReference type="KEGG" id="sur:STAUR_7902"/>
<protein>
    <submittedName>
        <fullName evidence="4">Hydrolase, alpha/beta fold family</fullName>
    </submittedName>
</protein>
<dbReference type="AlphaFoldDB" id="E3FNI4"/>
<dbReference type="HOGENOM" id="CLU_020336_30_0_7"/>
<dbReference type="InterPro" id="IPR000073">
    <property type="entry name" value="AB_hydrolase_1"/>
</dbReference>
<dbReference type="Pfam" id="PF00561">
    <property type="entry name" value="Abhydrolase_1"/>
    <property type="match status" value="1"/>
</dbReference>
<evidence type="ECO:0000256" key="2">
    <source>
        <dbReference type="ARBA" id="ARBA00022801"/>
    </source>
</evidence>
<comment type="similarity">
    <text evidence="1">Belongs to the AB hydrolase superfamily.</text>
</comment>
<dbReference type="PRINTS" id="PR00111">
    <property type="entry name" value="ABHYDROLASE"/>
</dbReference>
<gene>
    <name evidence="4" type="ordered locus">STAUR_7902</name>
</gene>
<dbReference type="RefSeq" id="WP_013378081.1">
    <property type="nucleotide sequence ID" value="NC_014623.1"/>
</dbReference>
<dbReference type="SUPFAM" id="SSF53474">
    <property type="entry name" value="alpha/beta-Hydrolases"/>
    <property type="match status" value="1"/>
</dbReference>
<dbReference type="OrthoDB" id="9785408at2"/>
<evidence type="ECO:0000259" key="3">
    <source>
        <dbReference type="Pfam" id="PF00561"/>
    </source>
</evidence>
<dbReference type="InterPro" id="IPR029058">
    <property type="entry name" value="AB_hydrolase_fold"/>
</dbReference>
<proteinExistence type="inferred from homology"/>
<dbReference type="FunFam" id="3.40.50.1820:FF:000042">
    <property type="entry name" value="probable strigolactone esterase DAD2"/>
    <property type="match status" value="1"/>
</dbReference>
<dbReference type="GO" id="GO:0016787">
    <property type="term" value="F:hydrolase activity"/>
    <property type="evidence" value="ECO:0007669"/>
    <property type="project" value="UniProtKB-KW"/>
</dbReference>
<dbReference type="EMBL" id="CP002271">
    <property type="protein sequence ID" value="ADO75657.1"/>
    <property type="molecule type" value="Genomic_DNA"/>
</dbReference>
<keyword evidence="5" id="KW-1185">Reference proteome</keyword>
<keyword evidence="2 4" id="KW-0378">Hydrolase</keyword>
<evidence type="ECO:0000256" key="1">
    <source>
        <dbReference type="ARBA" id="ARBA00008645"/>
    </source>
</evidence>